<keyword evidence="4" id="KW-1185">Reference proteome</keyword>
<evidence type="ECO:0000256" key="2">
    <source>
        <dbReference type="SAM" id="MobiDB-lite"/>
    </source>
</evidence>
<sequence>MEAVINNSPEIIVNKLDNPEVNISPNAKQSLPSDLDQNSSLLNSFESPRPSHTGRNSQSDHILLDQGEPWCAVNDPSLPPVSELEHTIFQCFCHFCNCGKHICPGDYKSLNRNASSKFLSEYQRNYAKHKLQPIPRYEEPSYIKNNLPIDFTTTNRKDFKAYSVDPQPKNRRDNSRETDNLKFVGRSNYQAEYPNWGKVEFIRASASVLPYRGQEVKMATMSTYDSDFRGEINGFESMLKLSPNTFKKQGLFPSVNPSIIKSTSQRDYKPLPRKYVYKHDSKFKQNFEPKISWNGQFNTTYRQSYIEKYMPKPKRKIDSIREIS</sequence>
<dbReference type="GO" id="GO:0008017">
    <property type="term" value="F:microtubule binding"/>
    <property type="evidence" value="ECO:0007669"/>
    <property type="project" value="InterPro"/>
</dbReference>
<organism evidence="3 4">
    <name type="scientific">Blepharisma stoltei</name>
    <dbReference type="NCBI Taxonomy" id="1481888"/>
    <lineage>
        <taxon>Eukaryota</taxon>
        <taxon>Sar</taxon>
        <taxon>Alveolata</taxon>
        <taxon>Ciliophora</taxon>
        <taxon>Postciliodesmatophora</taxon>
        <taxon>Heterotrichea</taxon>
        <taxon>Heterotrichida</taxon>
        <taxon>Blepharismidae</taxon>
        <taxon>Blepharisma</taxon>
    </lineage>
</organism>
<name>A0AAU9JED3_9CILI</name>
<dbReference type="AlphaFoldDB" id="A0AAU9JED3"/>
<feature type="region of interest" description="Disordered" evidence="2">
    <location>
        <begin position="27"/>
        <end position="60"/>
    </location>
</feature>
<dbReference type="PANTHER" id="PTHR31516:SF17">
    <property type="entry name" value="STABILIZER OF AXONEMAL MICROTUBULES 2"/>
    <property type="match status" value="1"/>
</dbReference>
<evidence type="ECO:0000313" key="4">
    <source>
        <dbReference type="Proteomes" id="UP001162131"/>
    </source>
</evidence>
<evidence type="ECO:0000256" key="1">
    <source>
        <dbReference type="ARBA" id="ARBA00008738"/>
    </source>
</evidence>
<dbReference type="EMBL" id="CAJZBQ010000032">
    <property type="protein sequence ID" value="CAG9322424.1"/>
    <property type="molecule type" value="Genomic_DNA"/>
</dbReference>
<gene>
    <name evidence="3" type="ORF">BSTOLATCC_MIC31557</name>
</gene>
<accession>A0AAU9JED3</accession>
<dbReference type="InterPro" id="IPR033336">
    <property type="entry name" value="SAXO1/2"/>
</dbReference>
<proteinExistence type="inferred from homology"/>
<reference evidence="3" key="1">
    <citation type="submission" date="2021-09" db="EMBL/GenBank/DDBJ databases">
        <authorList>
            <consortium name="AG Swart"/>
            <person name="Singh M."/>
            <person name="Singh A."/>
            <person name="Seah K."/>
            <person name="Emmerich C."/>
        </authorList>
    </citation>
    <scope>NUCLEOTIDE SEQUENCE</scope>
    <source>
        <strain evidence="3">ATCC30299</strain>
    </source>
</reference>
<dbReference type="GO" id="GO:0005856">
    <property type="term" value="C:cytoskeleton"/>
    <property type="evidence" value="ECO:0007669"/>
    <property type="project" value="TreeGrafter"/>
</dbReference>
<feature type="compositionally biased region" description="Low complexity" evidence="2">
    <location>
        <begin position="29"/>
        <end position="44"/>
    </location>
</feature>
<protein>
    <submittedName>
        <fullName evidence="3">Uncharacterized protein</fullName>
    </submittedName>
</protein>
<comment type="similarity">
    <text evidence="1">Belongs to the FAM154 family.</text>
</comment>
<dbReference type="Pfam" id="PF05217">
    <property type="entry name" value="SAXO1-2"/>
    <property type="match status" value="1"/>
</dbReference>
<dbReference type="PANTHER" id="PTHR31516">
    <property type="entry name" value="STABILIZER OF AXONEMAL MICROTUBULES 2"/>
    <property type="match status" value="1"/>
</dbReference>
<dbReference type="Proteomes" id="UP001162131">
    <property type="component" value="Unassembled WGS sequence"/>
</dbReference>
<evidence type="ECO:0000313" key="3">
    <source>
        <dbReference type="EMBL" id="CAG9322424.1"/>
    </source>
</evidence>
<comment type="caution">
    <text evidence="3">The sequence shown here is derived from an EMBL/GenBank/DDBJ whole genome shotgun (WGS) entry which is preliminary data.</text>
</comment>